<comment type="catalytic activity">
    <reaction evidence="1">
        <text>RNA(n) + a ribonucleoside 5'-triphosphate = RNA(n+1) + diphosphate</text>
        <dbReference type="Rhea" id="RHEA:21248"/>
        <dbReference type="Rhea" id="RHEA-COMP:14527"/>
        <dbReference type="Rhea" id="RHEA-COMP:17342"/>
        <dbReference type="ChEBI" id="CHEBI:33019"/>
        <dbReference type="ChEBI" id="CHEBI:61557"/>
        <dbReference type="ChEBI" id="CHEBI:140395"/>
        <dbReference type="EC" id="2.7.7.48"/>
    </reaction>
</comment>
<dbReference type="GO" id="GO:0031380">
    <property type="term" value="C:nuclear RNA-directed RNA polymerase complex"/>
    <property type="evidence" value="ECO:0007669"/>
    <property type="project" value="TreeGrafter"/>
</dbReference>
<keyword evidence="1" id="KW-0696">RNA-directed RNA polymerase</keyword>
<evidence type="ECO:0000259" key="3">
    <source>
        <dbReference type="Pfam" id="PF05183"/>
    </source>
</evidence>
<evidence type="ECO:0000313" key="5">
    <source>
        <dbReference type="Proteomes" id="UP000503462"/>
    </source>
</evidence>
<evidence type="ECO:0000256" key="2">
    <source>
        <dbReference type="SAM" id="MobiDB-lite"/>
    </source>
</evidence>
<protein>
    <recommendedName>
        <fullName evidence="1">RNA-dependent RNA polymerase</fullName>
        <ecNumber evidence="1">2.7.7.48</ecNumber>
    </recommendedName>
</protein>
<comment type="similarity">
    <text evidence="1">Belongs to the RdRP family.</text>
</comment>
<dbReference type="OrthoDB" id="10055769at2759"/>
<feature type="compositionally biased region" description="Basic and acidic residues" evidence="2">
    <location>
        <begin position="315"/>
        <end position="324"/>
    </location>
</feature>
<feature type="compositionally biased region" description="Low complexity" evidence="2">
    <location>
        <begin position="169"/>
        <end position="194"/>
    </location>
</feature>
<proteinExistence type="inferred from homology"/>
<feature type="region of interest" description="Disordered" evidence="2">
    <location>
        <begin position="20"/>
        <end position="51"/>
    </location>
</feature>
<accession>A0A6H0XPS3</accession>
<feature type="compositionally biased region" description="Polar residues" evidence="2">
    <location>
        <begin position="274"/>
        <end position="287"/>
    </location>
</feature>
<keyword evidence="1" id="KW-0808">Transferase</keyword>
<evidence type="ECO:0000313" key="4">
    <source>
        <dbReference type="EMBL" id="QIW96479.1"/>
    </source>
</evidence>
<gene>
    <name evidence="4" type="ORF">AMS68_001997</name>
</gene>
<dbReference type="EMBL" id="CP051139">
    <property type="protein sequence ID" value="QIW96479.1"/>
    <property type="molecule type" value="Genomic_DNA"/>
</dbReference>
<dbReference type="PANTHER" id="PTHR23079">
    <property type="entry name" value="RNA-DEPENDENT RNA POLYMERASE"/>
    <property type="match status" value="1"/>
</dbReference>
<sequence>MHAARPTFLFLDFKYLKPDTNNNENSNATTSTYRLMPRNNRPQSPAPTSSAERYKAVIARVAQLLNTTIEDRPVNWTPSSPWKGKHHDDEIHKRIQFLMWQDSVSLDNLLQAWEQKAFTSRADPPRINAFLEDLKNIPRVKMNKQPHFTPVRTKTPSTGLTEGLRRTTRTLTRETPFGSTPSSSNNSIPSSNSTAGTTGELETAKTSFASDMLEPATQYGSSWGLETQKHIDAEISFASNTIEPATPYGSSWGPRTQEHISMAIATTPKERSSPKTSTARLSISPPTNKRHDIGSRTARITCMTRASGVQIEGPKTPDSHDDKRRRLNNVDNRPTIVQHQVRDFPSMGFGVTDPLMRGNISWPLKWEILRAFNVLRLEKGVISKIRNLTGLKDIVRAHPKGATFEHSCLQAFAKEQTGPRIPVLTASFLLNESNVGPLFILHPTRIRLDQGCRASRSYGWDRFLYVDFDPKWIPPHIRPHQGLLESKFREWLLQPCHLLGREWRAFELEAKDKKQIQQSKRNSQRDFPFRAVFFAVDGPGLERVELHDFVLRWAVPAKYNLDQPACKAYSRISLVLSRTIPTITFRPHQIRLVEDLRPTTKQDDDPFLDKRYRTTHRLPRKYDADEAMTDGCARISVGAVLLICEQQGLEVIPSAFQARIFGSKGVWYISADPNTSDTNDLDVWIEIRKSQLKVKHCYSLDNLDVVYQRDKTLLSFDVRTYSHPPRSAGVHRDFLQVLESRGVKRSDIMSMAAQCLETETMAMLDAIDDPVRYALLLQKHIDKAPTAGPHDMPVHPANRLSLFLRKGGLMSKSNRFLASEYERLCVMIKLQSLQSIRIPCSQSVMLLGIAHHSDLVPPGKVHISFSTAIEDGSRSRRITNLAGKNVILARDPTLRDSDMQKVQCIFEPKLAHLMDVIVFSSQGSMPGAAKLQGGDYDGDTFWVCWDPILTSDFQNAPVLEPKRWSELGITKDKTKLRDLGPSDGSITVDYCDEFLRHAFEFKLQRTWLGTVTNQYYATSYRTNEISSAAALYFADLHDHLADAAKNGYTLTDATYHEAMKKCGFTVEAAAPAWRAKNQELTKAVRKERLAENRRKIILNFFKDKRSEHSTNILDAVYFGVLLDRAKVAMTQITSKFKDVSTKDCDLRWPYETFVSNSFNDGAACKDLRATAEKEIRNVLNQWHEIWSDRPSRTAAELFELYKKIQPPPSFSWTEIKPAPHAPSLWECIRTSILFDRFHMKDKATFWLDKSVLCFIKAHSESGKRVLEAIEPHLKIKAPKIRETEADVKGLLCDLDPDQEDLDISDYDDFLSNEDLEALYDI</sequence>
<reference evidence="4 5" key="1">
    <citation type="journal article" date="2016" name="Sci. Rep.">
        <title>Peltaster fructicola genome reveals evolution from an invasive phytopathogen to an ectophytic parasite.</title>
        <authorList>
            <person name="Xu C."/>
            <person name="Chen H."/>
            <person name="Gleason M.L."/>
            <person name="Xu J.R."/>
            <person name="Liu H."/>
            <person name="Zhang R."/>
            <person name="Sun G."/>
        </authorList>
    </citation>
    <scope>NUCLEOTIDE SEQUENCE [LARGE SCALE GENOMIC DNA]</scope>
    <source>
        <strain evidence="4 5">LNHT1506</strain>
    </source>
</reference>
<organism evidence="4 5">
    <name type="scientific">Peltaster fructicola</name>
    <dbReference type="NCBI Taxonomy" id="286661"/>
    <lineage>
        <taxon>Eukaryota</taxon>
        <taxon>Fungi</taxon>
        <taxon>Dikarya</taxon>
        <taxon>Ascomycota</taxon>
        <taxon>Pezizomycotina</taxon>
        <taxon>Dothideomycetes</taxon>
        <taxon>Dothideomycetes incertae sedis</taxon>
        <taxon>Peltaster</taxon>
    </lineage>
</organism>
<dbReference type="InterPro" id="IPR057596">
    <property type="entry name" value="RDRP_core"/>
</dbReference>
<feature type="domain" description="RDRP core" evidence="3">
    <location>
        <begin position="446"/>
        <end position="1119"/>
    </location>
</feature>
<feature type="region of interest" description="Disordered" evidence="2">
    <location>
        <begin position="147"/>
        <end position="198"/>
    </location>
</feature>
<dbReference type="EC" id="2.7.7.48" evidence="1"/>
<dbReference type="GO" id="GO:0003723">
    <property type="term" value="F:RNA binding"/>
    <property type="evidence" value="ECO:0007669"/>
    <property type="project" value="UniProtKB-KW"/>
</dbReference>
<feature type="compositionally biased region" description="Low complexity" evidence="2">
    <location>
        <begin position="20"/>
        <end position="32"/>
    </location>
</feature>
<dbReference type="GO" id="GO:0030422">
    <property type="term" value="P:siRNA processing"/>
    <property type="evidence" value="ECO:0007669"/>
    <property type="project" value="TreeGrafter"/>
</dbReference>
<dbReference type="Pfam" id="PF05183">
    <property type="entry name" value="RdRP"/>
    <property type="match status" value="1"/>
</dbReference>
<feature type="region of interest" description="Disordered" evidence="2">
    <location>
        <begin position="310"/>
        <end position="329"/>
    </location>
</feature>
<feature type="compositionally biased region" description="Polar residues" evidence="2">
    <location>
        <begin position="40"/>
        <end position="51"/>
    </location>
</feature>
<keyword evidence="1" id="KW-0548">Nucleotidyltransferase</keyword>
<dbReference type="PANTHER" id="PTHR23079:SF55">
    <property type="entry name" value="RNA-DIRECTED RNA POLYMERASE"/>
    <property type="match status" value="1"/>
</dbReference>
<dbReference type="InterPro" id="IPR007855">
    <property type="entry name" value="RDRP"/>
</dbReference>
<keyword evidence="5" id="KW-1185">Reference proteome</keyword>
<feature type="region of interest" description="Disordered" evidence="2">
    <location>
        <begin position="267"/>
        <end position="292"/>
    </location>
</feature>
<dbReference type="Proteomes" id="UP000503462">
    <property type="component" value="Chromosome 1"/>
</dbReference>
<keyword evidence="1" id="KW-0694">RNA-binding</keyword>
<name>A0A6H0XPS3_9PEZI</name>
<dbReference type="GO" id="GO:0003968">
    <property type="term" value="F:RNA-directed RNA polymerase activity"/>
    <property type="evidence" value="ECO:0007669"/>
    <property type="project" value="UniProtKB-KW"/>
</dbReference>
<evidence type="ECO:0000256" key="1">
    <source>
        <dbReference type="RuleBase" id="RU363098"/>
    </source>
</evidence>